<organism evidence="1 2">
    <name type="scientific">Periconia macrospinosa</name>
    <dbReference type="NCBI Taxonomy" id="97972"/>
    <lineage>
        <taxon>Eukaryota</taxon>
        <taxon>Fungi</taxon>
        <taxon>Dikarya</taxon>
        <taxon>Ascomycota</taxon>
        <taxon>Pezizomycotina</taxon>
        <taxon>Dothideomycetes</taxon>
        <taxon>Pleosporomycetidae</taxon>
        <taxon>Pleosporales</taxon>
        <taxon>Massarineae</taxon>
        <taxon>Periconiaceae</taxon>
        <taxon>Periconia</taxon>
    </lineage>
</organism>
<evidence type="ECO:0000313" key="2">
    <source>
        <dbReference type="Proteomes" id="UP000244855"/>
    </source>
</evidence>
<protein>
    <submittedName>
        <fullName evidence="1">Uncharacterized protein</fullName>
    </submittedName>
</protein>
<sequence>MPNATENPKVAWDGSLSIVRPTNAEIMARDDRILATTSSRKFKEVEEYLITLREAWIDYTQVGTYSHGILSARTTAGLARCVADHGRQLLINHIYGVGRYKLERPRAQFDHMDKYFTELHYMTDFASCPRYGSSMASEGLYPKMFEKQLQIAEFPMEEVRLAQPDPPTEQFSCLDHVILSEVQHGGITMQHIPSTNTLLSFVQEMYIRRAFPSESERVFLVVEMFGNHRYPKTLEKSED</sequence>
<proteinExistence type="predicted"/>
<dbReference type="Proteomes" id="UP000244855">
    <property type="component" value="Unassembled WGS sequence"/>
</dbReference>
<gene>
    <name evidence="1" type="ORF">DM02DRAFT_669829</name>
</gene>
<keyword evidence="2" id="KW-1185">Reference proteome</keyword>
<dbReference type="EMBL" id="KZ805332">
    <property type="protein sequence ID" value="PVI03318.1"/>
    <property type="molecule type" value="Genomic_DNA"/>
</dbReference>
<accession>A0A2V1DY79</accession>
<evidence type="ECO:0000313" key="1">
    <source>
        <dbReference type="EMBL" id="PVI03318.1"/>
    </source>
</evidence>
<dbReference type="AlphaFoldDB" id="A0A2V1DY79"/>
<reference evidence="1 2" key="1">
    <citation type="journal article" date="2018" name="Sci. Rep.">
        <title>Comparative genomics provides insights into the lifestyle and reveals functional heterogeneity of dark septate endophytic fungi.</title>
        <authorList>
            <person name="Knapp D.G."/>
            <person name="Nemeth J.B."/>
            <person name="Barry K."/>
            <person name="Hainaut M."/>
            <person name="Henrissat B."/>
            <person name="Johnson J."/>
            <person name="Kuo A."/>
            <person name="Lim J.H.P."/>
            <person name="Lipzen A."/>
            <person name="Nolan M."/>
            <person name="Ohm R.A."/>
            <person name="Tamas L."/>
            <person name="Grigoriev I.V."/>
            <person name="Spatafora J.W."/>
            <person name="Nagy L.G."/>
            <person name="Kovacs G.M."/>
        </authorList>
    </citation>
    <scope>NUCLEOTIDE SEQUENCE [LARGE SCALE GENOMIC DNA]</scope>
    <source>
        <strain evidence="1 2">DSE2036</strain>
    </source>
</reference>
<name>A0A2V1DY79_9PLEO</name>